<accession>A0ABT8U6T1</accession>
<keyword evidence="3" id="KW-1185">Reference proteome</keyword>
<name>A0ABT8U6T1_9FLAO</name>
<comment type="caution">
    <text evidence="2">The sequence shown here is derived from an EMBL/GenBank/DDBJ whole genome shotgun (WGS) entry which is preliminary data.</text>
</comment>
<evidence type="ECO:0000256" key="1">
    <source>
        <dbReference type="SAM" id="Coils"/>
    </source>
</evidence>
<dbReference type="Proteomes" id="UP001168128">
    <property type="component" value="Unassembled WGS sequence"/>
</dbReference>
<organism evidence="2 3">
    <name type="scientific">Chryseobacterium urinae</name>
    <dbReference type="NCBI Taxonomy" id="3058400"/>
    <lineage>
        <taxon>Bacteria</taxon>
        <taxon>Pseudomonadati</taxon>
        <taxon>Bacteroidota</taxon>
        <taxon>Flavobacteriia</taxon>
        <taxon>Flavobacteriales</taxon>
        <taxon>Weeksellaceae</taxon>
        <taxon>Chryseobacterium group</taxon>
        <taxon>Chryseobacterium</taxon>
    </lineage>
</organism>
<reference evidence="2" key="1">
    <citation type="submission" date="2023-07" db="EMBL/GenBank/DDBJ databases">
        <title>AMR profile of multidrug- resistance Chryseobacterium gambrini related strain.</title>
        <authorList>
            <person name="Kirdat K."/>
            <person name="Bhatt A."/>
            <person name="Kuyare S."/>
            <person name="Yadav A."/>
        </authorList>
    </citation>
    <scope>NUCLEOTIDE SEQUENCE</scope>
    <source>
        <strain evidence="2">APV-1</strain>
    </source>
</reference>
<evidence type="ECO:0000313" key="3">
    <source>
        <dbReference type="Proteomes" id="UP001168128"/>
    </source>
</evidence>
<protein>
    <submittedName>
        <fullName evidence="2">Uncharacterized protein</fullName>
    </submittedName>
</protein>
<proteinExistence type="predicted"/>
<feature type="coiled-coil region" evidence="1">
    <location>
        <begin position="125"/>
        <end position="159"/>
    </location>
</feature>
<dbReference type="RefSeq" id="WP_302717734.1">
    <property type="nucleotide sequence ID" value="NZ_JAULSJ010000036.1"/>
</dbReference>
<evidence type="ECO:0000313" key="2">
    <source>
        <dbReference type="EMBL" id="MDO3426753.1"/>
    </source>
</evidence>
<sequence>MLLLLPLLNSEKLEIHYWFKDNSHTIDAITLNKSQHEIIAILQEIAKELEEEILIEIEPYAEGGFKQIFKVLSKQEKKSATIISAVVLSTITAILITPLTKIAEKTTEHIIDKAFEDKNKVIIDNKKDSLELRKLELQNENIELQNKKLIEQLNQNQIEEANAKIKNVSTRLENNLIIKKRRSNFYEQLSNYDKIDKVSFRIEDKNSNYISEDFIKRKNFNRFILFSDIIEPQIINNAKIEIISPVLKKGYYKWTGIFKNESIPFSMKSVEFKELVQKGDVEFKNGFTISCELQINKKVDNEGITKITGYEVLRVDNYFVNDKPVETNEGKKHRKLKEAETQMLKLFRYEDDDILPFEF</sequence>
<gene>
    <name evidence="2" type="ORF">QWT87_17895</name>
</gene>
<keyword evidence="1" id="KW-0175">Coiled coil</keyword>
<dbReference type="EMBL" id="JAULSJ010000036">
    <property type="protein sequence ID" value="MDO3426753.1"/>
    <property type="molecule type" value="Genomic_DNA"/>
</dbReference>